<dbReference type="PANTHER" id="PTHR43649">
    <property type="entry name" value="ARABINOSE-BINDING PROTEIN-RELATED"/>
    <property type="match status" value="1"/>
</dbReference>
<dbReference type="Gene3D" id="3.40.190.10">
    <property type="entry name" value="Periplasmic binding protein-like II"/>
    <property type="match status" value="2"/>
</dbReference>
<dbReference type="EMBL" id="CP051680">
    <property type="protein sequence ID" value="QJD86892.1"/>
    <property type="molecule type" value="Genomic_DNA"/>
</dbReference>
<keyword evidence="5" id="KW-0449">Lipoprotein</keyword>
<keyword evidence="4" id="KW-0564">Palmitate</keyword>
<feature type="compositionally biased region" description="Low complexity" evidence="6">
    <location>
        <begin position="29"/>
        <end position="52"/>
    </location>
</feature>
<keyword evidence="9" id="KW-1185">Reference proteome</keyword>
<feature type="region of interest" description="Disordered" evidence="6">
    <location>
        <begin position="28"/>
        <end position="56"/>
    </location>
</feature>
<evidence type="ECO:0000313" key="8">
    <source>
        <dbReference type="EMBL" id="QJD86892.1"/>
    </source>
</evidence>
<dbReference type="AlphaFoldDB" id="A0A7Z2VPH3"/>
<evidence type="ECO:0000256" key="2">
    <source>
        <dbReference type="ARBA" id="ARBA00022729"/>
    </source>
</evidence>
<protein>
    <submittedName>
        <fullName evidence="8">Extracellular solute-binding protein</fullName>
    </submittedName>
</protein>
<feature type="signal peptide" evidence="7">
    <location>
        <begin position="1"/>
        <end position="26"/>
    </location>
</feature>
<dbReference type="Proteomes" id="UP000502248">
    <property type="component" value="Chromosome"/>
</dbReference>
<accession>A0A7Z2VPH3</accession>
<evidence type="ECO:0000256" key="4">
    <source>
        <dbReference type="ARBA" id="ARBA00023139"/>
    </source>
</evidence>
<evidence type="ECO:0000256" key="3">
    <source>
        <dbReference type="ARBA" id="ARBA00023136"/>
    </source>
</evidence>
<evidence type="ECO:0000256" key="7">
    <source>
        <dbReference type="SAM" id="SignalP"/>
    </source>
</evidence>
<evidence type="ECO:0000256" key="6">
    <source>
        <dbReference type="SAM" id="MobiDB-lite"/>
    </source>
</evidence>
<dbReference type="Pfam" id="PF01547">
    <property type="entry name" value="SBP_bac_1"/>
    <property type="match status" value="1"/>
</dbReference>
<keyword evidence="2 7" id="KW-0732">Signal</keyword>
<evidence type="ECO:0000256" key="5">
    <source>
        <dbReference type="ARBA" id="ARBA00023288"/>
    </source>
</evidence>
<name>A0A7Z2VPH3_9BACL</name>
<dbReference type="KEGG" id="cheb:HH215_29455"/>
<sequence>MKRRSWTTIALILAMALIAACSSGNNKETSGSPKASAAASTAKASESAGEASEQPPTKLTMMVQSHPSWPVNKDWLVYRELGALANVQLDVSGYQGDWWEAIPLVIASGDLPDLMWMSGPDIIHQYGSEGALVNLLDHMDKMPNLEAWITDHREITNALLSTDGKLFMNPAQGAYGDWDGLWLYREDIFKKNNLEVPKTYDELFEVLLKLKEIYPDSYPLFLPDWGAMNQIALSFGTENSFYYNEETKSWQYGPTEDNYRQALQFVVDAYEAKLIPVEFGSLDSNKRNEMITTDQSFIVFGYIGHIDTYNNLARAANPDFKIAQFTPPGGAGHPGYHGSQFMFQEGLTVTTPSKNKDAAFKFIDSMFTEKGKEIASWGKEGITFEKAEGGNKYLPIVKDAATRSVSFGLRTAGVNAWFDNEANIALMNEETKASYLEAGKHIKPAGKTVIFTKEERDSIALKQEAIGKYVSENVSKFIIGQRSMSEWDAYVKGVNDLGLSDVLKVYEQAFARSRQ</sequence>
<dbReference type="PANTHER" id="PTHR43649:SF33">
    <property type="entry name" value="POLYGALACTURONAN_RHAMNOGALACTURONAN-BINDING PROTEIN YTCQ"/>
    <property type="match status" value="1"/>
</dbReference>
<dbReference type="PROSITE" id="PS51257">
    <property type="entry name" value="PROKAR_LIPOPROTEIN"/>
    <property type="match status" value="1"/>
</dbReference>
<reference evidence="8 9" key="1">
    <citation type="submission" date="2020-04" db="EMBL/GenBank/DDBJ databases">
        <title>Genome sequencing of novel species.</title>
        <authorList>
            <person name="Heo J."/>
            <person name="Kim S.-J."/>
            <person name="Kim J.-S."/>
            <person name="Hong S.-B."/>
            <person name="Kwon S.-W."/>
        </authorList>
    </citation>
    <scope>NUCLEOTIDE SEQUENCE [LARGE SCALE GENOMIC DNA]</scope>
    <source>
        <strain evidence="8 9">MFER-1</strain>
    </source>
</reference>
<dbReference type="InterPro" id="IPR006059">
    <property type="entry name" value="SBP"/>
</dbReference>
<gene>
    <name evidence="8" type="ORF">HH215_29455</name>
</gene>
<evidence type="ECO:0000256" key="1">
    <source>
        <dbReference type="ARBA" id="ARBA00022475"/>
    </source>
</evidence>
<proteinExistence type="predicted"/>
<evidence type="ECO:0000313" key="9">
    <source>
        <dbReference type="Proteomes" id="UP000502248"/>
    </source>
</evidence>
<organism evidence="8 9">
    <name type="scientific">Cohnella herbarum</name>
    <dbReference type="NCBI Taxonomy" id="2728023"/>
    <lineage>
        <taxon>Bacteria</taxon>
        <taxon>Bacillati</taxon>
        <taxon>Bacillota</taxon>
        <taxon>Bacilli</taxon>
        <taxon>Bacillales</taxon>
        <taxon>Paenibacillaceae</taxon>
        <taxon>Cohnella</taxon>
    </lineage>
</organism>
<dbReference type="InterPro" id="IPR050490">
    <property type="entry name" value="Bact_solute-bd_prot1"/>
</dbReference>
<dbReference type="RefSeq" id="WP_169283138.1">
    <property type="nucleotide sequence ID" value="NZ_CP051680.1"/>
</dbReference>
<feature type="chain" id="PRO_5039364872" evidence="7">
    <location>
        <begin position="27"/>
        <end position="515"/>
    </location>
</feature>
<dbReference type="SUPFAM" id="SSF53850">
    <property type="entry name" value="Periplasmic binding protein-like II"/>
    <property type="match status" value="1"/>
</dbReference>
<keyword evidence="1" id="KW-1003">Cell membrane</keyword>
<keyword evidence="3" id="KW-0472">Membrane</keyword>